<dbReference type="Gene3D" id="3.90.1200.10">
    <property type="match status" value="1"/>
</dbReference>
<sequence length="292" mass="33690">MPLITSEVQAIIDELRDLKKIEAITSMQPLKGTTDGLVFLLEDINQARYILKFDDPESMGLVSSFLTTYEDASLLPRLLYADDGNHYMLYTFQEGTTHVNRGTKKAWLSLLVKEQLNKYEPYTGDEQWGRFQWPRESWLEFNEISYEQCKANIADVLPEEDHRFVKELIPKLYGNAQLDERYLLHGDTGIHNFVFRDNRLVGVIDPSPMAGPILYDFCYAFCSSSDDINEDTLFTAHALLERGGVEHAQLVEEVAFQLYCRIGICLRHHPDDLPGYLTAWSDWKKVLAKQIR</sequence>
<accession>A0A917LVN0</accession>
<dbReference type="InterPro" id="IPR002575">
    <property type="entry name" value="Aminoglycoside_PTrfase"/>
</dbReference>
<dbReference type="RefSeq" id="WP_188888171.1">
    <property type="nucleotide sequence ID" value="NZ_BMHY01000002.1"/>
</dbReference>
<name>A0A917LVN0_9BACL</name>
<reference evidence="2 3" key="1">
    <citation type="journal article" date="2014" name="Int. J. Syst. Evol. Microbiol.">
        <title>Complete genome sequence of Corynebacterium casei LMG S-19264T (=DSM 44701T), isolated from a smear-ripened cheese.</title>
        <authorList>
            <consortium name="US DOE Joint Genome Institute (JGI-PGF)"/>
            <person name="Walter F."/>
            <person name="Albersmeier A."/>
            <person name="Kalinowski J."/>
            <person name="Ruckert C."/>
        </authorList>
    </citation>
    <scope>NUCLEOTIDE SEQUENCE [LARGE SCALE GENOMIC DNA]</scope>
    <source>
        <strain evidence="2 3">CGMCC 1.15286</strain>
    </source>
</reference>
<dbReference type="Pfam" id="PF01636">
    <property type="entry name" value="APH"/>
    <property type="match status" value="1"/>
</dbReference>
<evidence type="ECO:0000313" key="2">
    <source>
        <dbReference type="EMBL" id="GGG61299.1"/>
    </source>
</evidence>
<comment type="caution">
    <text evidence="2">The sequence shown here is derived from an EMBL/GenBank/DDBJ whole genome shotgun (WGS) entry which is preliminary data.</text>
</comment>
<protein>
    <submittedName>
        <fullName evidence="2">Aminoglycoside phosphotransferase</fullName>
    </submittedName>
</protein>
<gene>
    <name evidence="2" type="ORF">GCM10010918_13440</name>
</gene>
<dbReference type="SUPFAM" id="SSF56112">
    <property type="entry name" value="Protein kinase-like (PK-like)"/>
    <property type="match status" value="1"/>
</dbReference>
<evidence type="ECO:0000259" key="1">
    <source>
        <dbReference type="Pfam" id="PF01636"/>
    </source>
</evidence>
<dbReference type="AlphaFoldDB" id="A0A917LVN0"/>
<keyword evidence="3" id="KW-1185">Reference proteome</keyword>
<organism evidence="2 3">
    <name type="scientific">Paenibacillus radicis</name>
    <name type="common">ex Gao et al. 2016</name>
    <dbReference type="NCBI Taxonomy" id="1737354"/>
    <lineage>
        <taxon>Bacteria</taxon>
        <taxon>Bacillati</taxon>
        <taxon>Bacillota</taxon>
        <taxon>Bacilli</taxon>
        <taxon>Bacillales</taxon>
        <taxon>Paenibacillaceae</taxon>
        <taxon>Paenibacillus</taxon>
    </lineage>
</organism>
<proteinExistence type="predicted"/>
<evidence type="ECO:0000313" key="3">
    <source>
        <dbReference type="Proteomes" id="UP000600247"/>
    </source>
</evidence>
<dbReference type="InterPro" id="IPR011009">
    <property type="entry name" value="Kinase-like_dom_sf"/>
</dbReference>
<feature type="domain" description="Aminoglycoside phosphotransferase" evidence="1">
    <location>
        <begin position="28"/>
        <end position="221"/>
    </location>
</feature>
<dbReference type="EMBL" id="BMHY01000002">
    <property type="protein sequence ID" value="GGG61299.1"/>
    <property type="molecule type" value="Genomic_DNA"/>
</dbReference>
<dbReference type="Proteomes" id="UP000600247">
    <property type="component" value="Unassembled WGS sequence"/>
</dbReference>